<dbReference type="PANTHER" id="PTHR16305">
    <property type="entry name" value="TESTICULAR SOLUBLE ADENYLYL CYCLASE"/>
    <property type="match status" value="1"/>
</dbReference>
<dbReference type="PRINTS" id="PR00038">
    <property type="entry name" value="HTHLUXR"/>
</dbReference>
<dbReference type="Gene3D" id="1.10.10.10">
    <property type="entry name" value="Winged helix-like DNA-binding domain superfamily/Winged helix DNA-binding domain"/>
    <property type="match status" value="1"/>
</dbReference>
<gene>
    <name evidence="4" type="ordered locus">Tcur_0848</name>
</gene>
<dbReference type="SUPFAM" id="SSF52540">
    <property type="entry name" value="P-loop containing nucleoside triphosphate hydrolases"/>
    <property type="match status" value="1"/>
</dbReference>
<sequence length="954" mass="102706">MSACSVSPVLVGRSTELERLQEALAEAPGAMLIGGEAGVGKTRLLREFAERAGAGGAQVLVGGCLELGAGGLPFAPFTAVLRALVRRIGIDGVAGLLPRSATAGLARLLPEFGEPESDTASGEERARLFELVLTLLERLAERAPTVLVIEDVHWADRSTRDLLAFLARNVSAAPLLVVATYRTDELHRTHPLRPLLAELTRVERVRRMELTRLSRGEVGELVRGLLEGEPPAGLVERVYERSEGNPLFVEALLADDGERALPESLRDLLLAAVQKLPEETRETLRVASAGGTRIEHALLAAVSGLDDAALARVLRPAVEANVLVVDGDGYAFRHALIREAVHDDLLPGEHTQLHARYAEALERDPALVPSGRLWVLLSHHWYSAHEPTWALVSAWRAANDARKAAAYAEQLAMLSRVLELWYKVPDAAARIGARHVEVLEQATLAAELAGEHERGVKLATAALREAEAAGDDARCAALLEQRGRMSYELGRPEYIDDLRAAAARLPADPPSAVRARALASLAHYARPRNNDGEALAAARESLALARRIGDTAAEINALLTLFCVGIDYSGGLAELEEVERIVQRSGERHPLLRVAVLRSHFLEGAGRHAEAAEVARQGVELAREVGLSRTHGAWLSVNLAEPLVSLGRWDEALSCLKQALDQDPMAVVRTSLHVLAGEVALARGDLAEAEAHLGPAGDIKWREAQDYFAMLRLESALRLAQGRIGEALAAVENVLECPGLSDDARYAWPVLVIGARACGEWSDRAAAAAMLERIEKRAAELAVQGPLQEAHRLTFEAQLARAHGRRDLAAWDAAAAAWERIGQPFARARALAEAAEAALAGGERDLAARRLQEAEALAGRLRAAPLARRLEETARRGRLNGTAPSAARSPYGLTPRELEVLRLVAQGRTNREIAEVLFISAKTVSVHVSNILAKLQVPTRGEAAATAHRLGLAD</sequence>
<proteinExistence type="predicted"/>
<evidence type="ECO:0000313" key="4">
    <source>
        <dbReference type="EMBL" id="ACY96438.1"/>
    </source>
</evidence>
<dbReference type="AlphaFoldDB" id="D1A6G3"/>
<evidence type="ECO:0000259" key="3">
    <source>
        <dbReference type="PROSITE" id="PS50043"/>
    </source>
</evidence>
<dbReference type="InterPro" id="IPR016032">
    <property type="entry name" value="Sig_transdc_resp-reg_C-effctor"/>
</dbReference>
<dbReference type="OrthoDB" id="5476461at2"/>
<dbReference type="InterPro" id="IPR036388">
    <property type="entry name" value="WH-like_DNA-bd_sf"/>
</dbReference>
<organism evidence="4 5">
    <name type="scientific">Thermomonospora curvata (strain ATCC 19995 / DSM 43183 / JCM 3096 / KCTC 9072 / NBRC 15933 / NCIMB 10081 / Henssen B9)</name>
    <dbReference type="NCBI Taxonomy" id="471852"/>
    <lineage>
        <taxon>Bacteria</taxon>
        <taxon>Bacillati</taxon>
        <taxon>Actinomycetota</taxon>
        <taxon>Actinomycetes</taxon>
        <taxon>Streptosporangiales</taxon>
        <taxon>Thermomonosporaceae</taxon>
        <taxon>Thermomonospora</taxon>
    </lineage>
</organism>
<accession>D1A6G3</accession>
<dbReference type="GO" id="GO:0003677">
    <property type="term" value="F:DNA binding"/>
    <property type="evidence" value="ECO:0007669"/>
    <property type="project" value="InterPro"/>
</dbReference>
<dbReference type="Proteomes" id="UP000001918">
    <property type="component" value="Chromosome"/>
</dbReference>
<dbReference type="Gene3D" id="1.25.40.10">
    <property type="entry name" value="Tetratricopeptide repeat domain"/>
    <property type="match status" value="1"/>
</dbReference>
<dbReference type="PROSITE" id="PS50043">
    <property type="entry name" value="HTH_LUXR_2"/>
    <property type="match status" value="1"/>
</dbReference>
<dbReference type="GO" id="GO:0004016">
    <property type="term" value="F:adenylate cyclase activity"/>
    <property type="evidence" value="ECO:0007669"/>
    <property type="project" value="TreeGrafter"/>
</dbReference>
<keyword evidence="2" id="KW-0067">ATP-binding</keyword>
<keyword evidence="1" id="KW-0547">Nucleotide-binding</keyword>
<dbReference type="GO" id="GO:0006355">
    <property type="term" value="P:regulation of DNA-templated transcription"/>
    <property type="evidence" value="ECO:0007669"/>
    <property type="project" value="InterPro"/>
</dbReference>
<dbReference type="PROSITE" id="PS00622">
    <property type="entry name" value="HTH_LUXR_1"/>
    <property type="match status" value="1"/>
</dbReference>
<feature type="domain" description="HTH luxR-type" evidence="3">
    <location>
        <begin position="886"/>
        <end position="951"/>
    </location>
</feature>
<dbReference type="PANTHER" id="PTHR16305:SF35">
    <property type="entry name" value="TRANSCRIPTIONAL ACTIVATOR DOMAIN"/>
    <property type="match status" value="1"/>
</dbReference>
<dbReference type="Gene3D" id="3.40.50.300">
    <property type="entry name" value="P-loop containing nucleotide triphosphate hydrolases"/>
    <property type="match status" value="1"/>
</dbReference>
<dbReference type="SUPFAM" id="SSF46894">
    <property type="entry name" value="C-terminal effector domain of the bipartite response regulators"/>
    <property type="match status" value="1"/>
</dbReference>
<dbReference type="STRING" id="471852.Tcur_0848"/>
<dbReference type="EMBL" id="CP001738">
    <property type="protein sequence ID" value="ACY96438.1"/>
    <property type="molecule type" value="Genomic_DNA"/>
</dbReference>
<dbReference type="GO" id="GO:0005737">
    <property type="term" value="C:cytoplasm"/>
    <property type="evidence" value="ECO:0007669"/>
    <property type="project" value="TreeGrafter"/>
</dbReference>
<dbReference type="CDD" id="cd06170">
    <property type="entry name" value="LuxR_C_like"/>
    <property type="match status" value="1"/>
</dbReference>
<dbReference type="InterPro" id="IPR041664">
    <property type="entry name" value="AAA_16"/>
</dbReference>
<dbReference type="GO" id="GO:0005524">
    <property type="term" value="F:ATP binding"/>
    <property type="evidence" value="ECO:0007669"/>
    <property type="project" value="UniProtKB-KW"/>
</dbReference>
<evidence type="ECO:0000256" key="1">
    <source>
        <dbReference type="ARBA" id="ARBA00022741"/>
    </source>
</evidence>
<dbReference type="Pfam" id="PF13191">
    <property type="entry name" value="AAA_16"/>
    <property type="match status" value="1"/>
</dbReference>
<reference evidence="4 5" key="1">
    <citation type="journal article" date="2011" name="Stand. Genomic Sci.">
        <title>Complete genome sequence of Thermomonospora curvata type strain (B9).</title>
        <authorList>
            <person name="Chertkov O."/>
            <person name="Sikorski J."/>
            <person name="Nolan M."/>
            <person name="Lapidus A."/>
            <person name="Lucas S."/>
            <person name="Del Rio T.G."/>
            <person name="Tice H."/>
            <person name="Cheng J.F."/>
            <person name="Goodwin L."/>
            <person name="Pitluck S."/>
            <person name="Liolios K."/>
            <person name="Ivanova N."/>
            <person name="Mavromatis K."/>
            <person name="Mikhailova N."/>
            <person name="Ovchinnikova G."/>
            <person name="Pati A."/>
            <person name="Chen A."/>
            <person name="Palaniappan K."/>
            <person name="Djao O.D."/>
            <person name="Land M."/>
            <person name="Hauser L."/>
            <person name="Chang Y.J."/>
            <person name="Jeffries C.D."/>
            <person name="Brettin T."/>
            <person name="Han C."/>
            <person name="Detter J.C."/>
            <person name="Rohde M."/>
            <person name="Goker M."/>
            <person name="Woyke T."/>
            <person name="Bristow J."/>
            <person name="Eisen J.A."/>
            <person name="Markowitz V."/>
            <person name="Hugenholtz P."/>
            <person name="Klenk H.P."/>
            <person name="Kyrpides N.C."/>
        </authorList>
    </citation>
    <scope>NUCLEOTIDE SEQUENCE [LARGE SCALE GENOMIC DNA]</scope>
    <source>
        <strain evidence="5">ATCC 19995 / DSM 43183 / JCM 3096 / KCTC 9072 / NBRC 15933 / NCIMB 10081 / Henssen B9</strain>
    </source>
</reference>
<dbReference type="RefSeq" id="WP_012851222.1">
    <property type="nucleotide sequence ID" value="NC_013510.1"/>
</dbReference>
<dbReference type="SUPFAM" id="SSF48452">
    <property type="entry name" value="TPR-like"/>
    <property type="match status" value="2"/>
</dbReference>
<name>D1A6G3_THECD</name>
<dbReference type="InterPro" id="IPR011990">
    <property type="entry name" value="TPR-like_helical_dom_sf"/>
</dbReference>
<protein>
    <submittedName>
        <fullName evidence="4">Transcriptional regulator, LuxR family</fullName>
    </submittedName>
</protein>
<keyword evidence="5" id="KW-1185">Reference proteome</keyword>
<dbReference type="Pfam" id="PF00196">
    <property type="entry name" value="GerE"/>
    <property type="match status" value="1"/>
</dbReference>
<dbReference type="InterPro" id="IPR000792">
    <property type="entry name" value="Tscrpt_reg_LuxR_C"/>
</dbReference>
<dbReference type="eggNOG" id="COG2909">
    <property type="taxonomic scope" value="Bacteria"/>
</dbReference>
<evidence type="ECO:0000313" key="5">
    <source>
        <dbReference type="Proteomes" id="UP000001918"/>
    </source>
</evidence>
<dbReference type="KEGG" id="tcu:Tcur_0848"/>
<evidence type="ECO:0000256" key="2">
    <source>
        <dbReference type="ARBA" id="ARBA00022840"/>
    </source>
</evidence>
<dbReference type="SMART" id="SM00421">
    <property type="entry name" value="HTH_LUXR"/>
    <property type="match status" value="1"/>
</dbReference>
<dbReference type="HOGENOM" id="CLU_006850_0_2_11"/>
<dbReference type="InterPro" id="IPR027417">
    <property type="entry name" value="P-loop_NTPase"/>
</dbReference>